<keyword evidence="11" id="KW-1185">Reference proteome</keyword>
<feature type="binding site" evidence="8">
    <location>
        <position position="13"/>
    </location>
    <ligand>
        <name>substrate</name>
    </ligand>
</feature>
<feature type="binding site" evidence="8">
    <location>
        <position position="68"/>
    </location>
    <ligand>
        <name>substrate</name>
    </ligand>
</feature>
<comment type="function">
    <text evidence="8">Catalyzes the stereoinversion of LL-2,6-diaminopimelate (L,L-DAP) to meso-diaminopimelate (meso-DAP), a precursor of L-lysine and an essential component of the bacterial peptidoglycan.</text>
</comment>
<gene>
    <name evidence="8 10" type="primary">dapF</name>
    <name evidence="10" type="ORF">WDJ61_09535</name>
</gene>
<dbReference type="InterPro" id="IPR001653">
    <property type="entry name" value="DAP_epimerase_DapF"/>
</dbReference>
<dbReference type="Proteomes" id="UP001387364">
    <property type="component" value="Chromosome"/>
</dbReference>
<dbReference type="PANTHER" id="PTHR31689">
    <property type="entry name" value="DIAMINOPIMELATE EPIMERASE, CHLOROPLASTIC"/>
    <property type="match status" value="1"/>
</dbReference>
<feature type="active site" evidence="9">
    <location>
        <position position="77"/>
    </location>
</feature>
<evidence type="ECO:0000256" key="5">
    <source>
        <dbReference type="ARBA" id="ARBA00023154"/>
    </source>
</evidence>
<dbReference type="Gene3D" id="3.10.310.10">
    <property type="entry name" value="Diaminopimelate Epimerase, Chain A, domain 1"/>
    <property type="match status" value="2"/>
</dbReference>
<feature type="binding site" evidence="8">
    <location>
        <position position="202"/>
    </location>
    <ligand>
        <name>substrate</name>
    </ligand>
</feature>
<evidence type="ECO:0000256" key="2">
    <source>
        <dbReference type="ARBA" id="ARBA00010219"/>
    </source>
</evidence>
<reference evidence="10 11" key="1">
    <citation type="submission" date="2024-02" db="EMBL/GenBank/DDBJ databases">
        <title>Seven novel Bacillus-like species.</title>
        <authorList>
            <person name="Liu G."/>
        </authorList>
    </citation>
    <scope>NUCLEOTIDE SEQUENCE [LARGE SCALE GENOMIC DNA]</scope>
    <source>
        <strain evidence="10 11">FJAT-52991</strain>
    </source>
</reference>
<evidence type="ECO:0000313" key="11">
    <source>
        <dbReference type="Proteomes" id="UP001387364"/>
    </source>
</evidence>
<dbReference type="PROSITE" id="PS01326">
    <property type="entry name" value="DAP_EPIMERASE"/>
    <property type="match status" value="1"/>
</dbReference>
<comment type="subcellular location">
    <subcellularLocation>
        <location evidence="8">Cytoplasm</location>
    </subcellularLocation>
</comment>
<evidence type="ECO:0000256" key="1">
    <source>
        <dbReference type="ARBA" id="ARBA00005196"/>
    </source>
</evidence>
<evidence type="ECO:0000313" key="10">
    <source>
        <dbReference type="EMBL" id="WXB91525.1"/>
    </source>
</evidence>
<comment type="pathway">
    <text evidence="1 8">Amino-acid biosynthesis; L-lysine biosynthesis via DAP pathway; DL-2,6-diaminopimelate from LL-2,6-diaminopimelate: step 1/1.</text>
</comment>
<evidence type="ECO:0000256" key="7">
    <source>
        <dbReference type="ARBA" id="ARBA00051712"/>
    </source>
</evidence>
<dbReference type="EMBL" id="CP147404">
    <property type="protein sequence ID" value="WXB91525.1"/>
    <property type="molecule type" value="Genomic_DNA"/>
</dbReference>
<feature type="binding site" evidence="8">
    <location>
        <begin position="230"/>
        <end position="231"/>
    </location>
    <ligand>
        <name>substrate</name>
    </ligand>
</feature>
<evidence type="ECO:0000256" key="9">
    <source>
        <dbReference type="PROSITE-ProRule" id="PRU10125"/>
    </source>
</evidence>
<feature type="active site" description="Proton donor" evidence="8">
    <location>
        <position position="77"/>
    </location>
</feature>
<accession>A0ABZ2N1U0</accession>
<dbReference type="RefSeq" id="WP_338749096.1">
    <property type="nucleotide sequence ID" value="NZ_CP147404.1"/>
</dbReference>
<evidence type="ECO:0000256" key="8">
    <source>
        <dbReference type="HAMAP-Rule" id="MF_00197"/>
    </source>
</evidence>
<feature type="binding site" evidence="8">
    <location>
        <begin position="220"/>
        <end position="221"/>
    </location>
    <ligand>
        <name>substrate</name>
    </ligand>
</feature>
<evidence type="ECO:0000256" key="6">
    <source>
        <dbReference type="ARBA" id="ARBA00023235"/>
    </source>
</evidence>
<organism evidence="10 11">
    <name type="scientific">Bacillus kandeliae</name>
    <dbReference type="NCBI Taxonomy" id="3129297"/>
    <lineage>
        <taxon>Bacteria</taxon>
        <taxon>Bacillati</taxon>
        <taxon>Bacillota</taxon>
        <taxon>Bacilli</taxon>
        <taxon>Bacillales</taxon>
        <taxon>Bacillaceae</taxon>
        <taxon>Bacillus</taxon>
    </lineage>
</organism>
<dbReference type="EC" id="5.1.1.7" evidence="3 8"/>
<keyword evidence="8" id="KW-0963">Cytoplasm</keyword>
<name>A0ABZ2N1U0_9BACI</name>
<comment type="subunit">
    <text evidence="8">Homodimer.</text>
</comment>
<protein>
    <recommendedName>
        <fullName evidence="3 8">Diaminopimelate epimerase</fullName>
        <shortName evidence="8">DAP epimerase</shortName>
        <ecNumber evidence="3 8">5.1.1.7</ecNumber>
    </recommendedName>
    <alternativeName>
        <fullName evidence="8">PLP-independent amino acid racemase</fullName>
    </alternativeName>
</protein>
<feature type="site" description="Could be important to modulate the pK values of the two catalytic cysteine residues" evidence="8">
    <location>
        <position position="168"/>
    </location>
</feature>
<dbReference type="InterPro" id="IPR018510">
    <property type="entry name" value="DAP_epimerase_AS"/>
</dbReference>
<dbReference type="NCBIfam" id="TIGR00652">
    <property type="entry name" value="DapF"/>
    <property type="match status" value="1"/>
</dbReference>
<sequence>MEIKVTKCHGSSNDFLLIDEWTHGYSFTEEERKELSLALCDRSSSLGADGILFVMSSEQADAKMRIFNSDGSEASMCGNGLRCLGRYVCDLLGKDEIVVETMKANLQVNREEDLYENVPTYRVEISPVLFELEHLPMQVEGKKTLLNEYVSELSDSIPFSAAAVPNPHLIAMVDQEDLASDIQKTISEKLNGPNDICPDGVNVSFVHFIETSKIYVRTFERGVGFTNACGTAMSASSLVTCLLGFNQFDEPIDVYNNGGKVRCVAHPKGGDEFYIDLIGNATYLYDVDVTVDIKNPTAFTIGEKQDRNEQAQYEKLGQSVKDLLIEKGII</sequence>
<comment type="catalytic activity">
    <reaction evidence="7 8">
        <text>(2S,6S)-2,6-diaminopimelate = meso-2,6-diaminopimelate</text>
        <dbReference type="Rhea" id="RHEA:15393"/>
        <dbReference type="ChEBI" id="CHEBI:57609"/>
        <dbReference type="ChEBI" id="CHEBI:57791"/>
        <dbReference type="EC" id="5.1.1.7"/>
    </reaction>
</comment>
<comment type="similarity">
    <text evidence="2 8">Belongs to the diaminopimelate epimerase family.</text>
</comment>
<evidence type="ECO:0000256" key="3">
    <source>
        <dbReference type="ARBA" id="ARBA00013080"/>
    </source>
</evidence>
<keyword evidence="5 8" id="KW-0457">Lysine biosynthesis</keyword>
<comment type="caution">
    <text evidence="8">Lacks conserved residue(s) required for the propagation of feature annotation.</text>
</comment>
<dbReference type="Pfam" id="PF01678">
    <property type="entry name" value="DAP_epimerase"/>
    <property type="match status" value="2"/>
</dbReference>
<dbReference type="PANTHER" id="PTHR31689:SF0">
    <property type="entry name" value="DIAMINOPIMELATE EPIMERASE"/>
    <property type="match status" value="1"/>
</dbReference>
<feature type="site" description="Could be important to modulate the pK values of the two catalytic cysteine residues" evidence="8">
    <location>
        <position position="220"/>
    </location>
</feature>
<dbReference type="GO" id="GO:0008837">
    <property type="term" value="F:diaminopimelate epimerase activity"/>
    <property type="evidence" value="ECO:0007669"/>
    <property type="project" value="UniProtKB-EC"/>
</dbReference>
<keyword evidence="6 8" id="KW-0413">Isomerase</keyword>
<dbReference type="SUPFAM" id="SSF54506">
    <property type="entry name" value="Diaminopimelate epimerase-like"/>
    <property type="match status" value="2"/>
</dbReference>
<feature type="binding site" evidence="8">
    <location>
        <position position="166"/>
    </location>
    <ligand>
        <name>substrate</name>
    </ligand>
</feature>
<proteinExistence type="inferred from homology"/>
<evidence type="ECO:0000256" key="4">
    <source>
        <dbReference type="ARBA" id="ARBA00022605"/>
    </source>
</evidence>
<keyword evidence="4 8" id="KW-0028">Amino-acid biosynthesis</keyword>
<feature type="active site" description="Proton acceptor" evidence="8">
    <location>
        <position position="229"/>
    </location>
</feature>
<dbReference type="HAMAP" id="MF_00197">
    <property type="entry name" value="DAP_epimerase"/>
    <property type="match status" value="1"/>
</dbReference>
<feature type="binding site" evidence="8">
    <location>
        <begin position="78"/>
        <end position="79"/>
    </location>
    <ligand>
        <name>substrate</name>
    </ligand>
</feature>